<keyword evidence="3" id="KW-1185">Reference proteome</keyword>
<dbReference type="RefSeq" id="WP_152758423.1">
    <property type="nucleotide sequence ID" value="NZ_WHLY01000002.1"/>
</dbReference>
<reference evidence="2 3" key="1">
    <citation type="submission" date="2019-10" db="EMBL/GenBank/DDBJ databases">
        <title>Draft Genome Sequence of Cytophagaceae sp. SJW1-29.</title>
        <authorList>
            <person name="Choi A."/>
        </authorList>
    </citation>
    <scope>NUCLEOTIDE SEQUENCE [LARGE SCALE GENOMIC DNA]</scope>
    <source>
        <strain evidence="2 3">SJW1-29</strain>
    </source>
</reference>
<dbReference type="PANTHER" id="PTHR33990">
    <property type="entry name" value="PROTEIN YJDN-RELATED"/>
    <property type="match status" value="1"/>
</dbReference>
<dbReference type="CDD" id="cd06588">
    <property type="entry name" value="PhnB_like"/>
    <property type="match status" value="1"/>
</dbReference>
<dbReference type="EMBL" id="WHLY01000002">
    <property type="protein sequence ID" value="MPR33293.1"/>
    <property type="molecule type" value="Genomic_DNA"/>
</dbReference>
<proteinExistence type="predicted"/>
<dbReference type="PANTHER" id="PTHR33990:SF1">
    <property type="entry name" value="PROTEIN YJDN"/>
    <property type="match status" value="1"/>
</dbReference>
<dbReference type="InterPro" id="IPR029068">
    <property type="entry name" value="Glyas_Bleomycin-R_OHBP_Dase"/>
</dbReference>
<name>A0A7C9FXR6_9BACT</name>
<dbReference type="Proteomes" id="UP000479293">
    <property type="component" value="Unassembled WGS sequence"/>
</dbReference>
<dbReference type="InterPro" id="IPR028973">
    <property type="entry name" value="PhnB-like"/>
</dbReference>
<comment type="caution">
    <text evidence="2">The sequence shown here is derived from an EMBL/GenBank/DDBJ whole genome shotgun (WGS) entry which is preliminary data.</text>
</comment>
<feature type="domain" description="PhnB-like" evidence="1">
    <location>
        <begin position="5"/>
        <end position="135"/>
    </location>
</feature>
<protein>
    <submittedName>
        <fullName evidence="2">VOC family protein</fullName>
    </submittedName>
</protein>
<dbReference type="AlphaFoldDB" id="A0A7C9FXR6"/>
<dbReference type="Pfam" id="PF06983">
    <property type="entry name" value="3-dmu-9_3-mt"/>
    <property type="match status" value="1"/>
</dbReference>
<gene>
    <name evidence="2" type="ORF">GBK04_07950</name>
</gene>
<accession>A0A7C9FXR6</accession>
<sequence>MPKSNVYLYFDGNAEEAFNFYKSVFGGEFAMVQRFGEMPDADKMPDETKNKIMHIALPLAADDVLMASDIMEGMGEPFKVGTNFSISLSTESKEETDRLFAGLSAGGKVEMPVQDTFWGAYFGMLIDPFGVQWMVNYDKNYQ</sequence>
<dbReference type="Gene3D" id="3.10.180.10">
    <property type="entry name" value="2,3-Dihydroxybiphenyl 1,2-Dioxygenase, domain 1"/>
    <property type="match status" value="1"/>
</dbReference>
<dbReference type="SUPFAM" id="SSF54593">
    <property type="entry name" value="Glyoxalase/Bleomycin resistance protein/Dihydroxybiphenyl dioxygenase"/>
    <property type="match status" value="1"/>
</dbReference>
<evidence type="ECO:0000259" key="1">
    <source>
        <dbReference type="Pfam" id="PF06983"/>
    </source>
</evidence>
<evidence type="ECO:0000313" key="2">
    <source>
        <dbReference type="EMBL" id="MPR33293.1"/>
    </source>
</evidence>
<evidence type="ECO:0000313" key="3">
    <source>
        <dbReference type="Proteomes" id="UP000479293"/>
    </source>
</evidence>
<organism evidence="2 3">
    <name type="scientific">Salmonirosea aquatica</name>
    <dbReference type="NCBI Taxonomy" id="2654236"/>
    <lineage>
        <taxon>Bacteria</taxon>
        <taxon>Pseudomonadati</taxon>
        <taxon>Bacteroidota</taxon>
        <taxon>Cytophagia</taxon>
        <taxon>Cytophagales</taxon>
        <taxon>Spirosomataceae</taxon>
        <taxon>Salmonirosea</taxon>
    </lineage>
</organism>